<evidence type="ECO:0000256" key="22">
    <source>
        <dbReference type="ARBA" id="ARBA00081533"/>
    </source>
</evidence>
<comment type="catalytic activity">
    <reaction evidence="17">
        <text>a fatty acyl-CoA + H2O = a fatty acid + CoA + H(+)</text>
        <dbReference type="Rhea" id="RHEA:16781"/>
        <dbReference type="ChEBI" id="CHEBI:15377"/>
        <dbReference type="ChEBI" id="CHEBI:15378"/>
        <dbReference type="ChEBI" id="CHEBI:28868"/>
        <dbReference type="ChEBI" id="CHEBI:57287"/>
        <dbReference type="ChEBI" id="CHEBI:77636"/>
    </reaction>
    <physiologicalReaction direction="left-to-right" evidence="17">
        <dbReference type="Rhea" id="RHEA:16782"/>
    </physiologicalReaction>
</comment>
<reference evidence="26" key="1">
    <citation type="journal article" date="2015" name="Nat. Genet.">
        <title>The genome and transcriptome of the zoonotic hookworm Ancylostoma ceylanicum identify infection-specific gene families.</title>
        <authorList>
            <person name="Schwarz E.M."/>
            <person name="Hu Y."/>
            <person name="Antoshechkin I."/>
            <person name="Miller M.M."/>
            <person name="Sternberg P.W."/>
            <person name="Aroian R.V."/>
        </authorList>
    </citation>
    <scope>NUCLEOTIDE SEQUENCE</scope>
    <source>
        <strain evidence="26">HY135</strain>
    </source>
</reference>
<dbReference type="Pfam" id="PF03061">
    <property type="entry name" value="4HBT"/>
    <property type="match status" value="1"/>
</dbReference>
<evidence type="ECO:0000256" key="3">
    <source>
        <dbReference type="ARBA" id="ARBA00004186"/>
    </source>
</evidence>
<dbReference type="GO" id="GO:0006629">
    <property type="term" value="P:lipid metabolic process"/>
    <property type="evidence" value="ECO:0007669"/>
    <property type="project" value="UniProtKB-KW"/>
</dbReference>
<evidence type="ECO:0000313" key="26">
    <source>
        <dbReference type="Proteomes" id="UP000024635"/>
    </source>
</evidence>
<keyword evidence="8" id="KW-0007">Acetylation</keyword>
<dbReference type="GO" id="GO:0047617">
    <property type="term" value="F:fatty acyl-CoA hydrolase activity"/>
    <property type="evidence" value="ECO:0007669"/>
    <property type="project" value="InterPro"/>
</dbReference>
<evidence type="ECO:0000256" key="6">
    <source>
        <dbReference type="ARBA" id="ARBA00022490"/>
    </source>
</evidence>
<keyword evidence="11" id="KW-0206">Cytoskeleton</keyword>
<dbReference type="InterPro" id="IPR003736">
    <property type="entry name" value="PAAI_dom"/>
</dbReference>
<dbReference type="GO" id="GO:0005739">
    <property type="term" value="C:mitochondrion"/>
    <property type="evidence" value="ECO:0007669"/>
    <property type="project" value="UniProtKB-SubCell"/>
</dbReference>
<dbReference type="SUPFAM" id="SSF54637">
    <property type="entry name" value="Thioesterase/thiol ester dehydrase-isomerase"/>
    <property type="match status" value="1"/>
</dbReference>
<sequence>MVMEREVCTGNSTATSSSNVELKCDKKANGTTDAGLLEDLKAEFDSLSTLTNFNRTGADVKAVFASKERIVCEMVVGPGHVNAKGTLHGGQTASLTDIVTARAVGLTVKDQAMASIELSVSYMLPIKLGDVIEITANVLKIGRNVAFAEAEFRRKSDGKLAAKGRHTIAILPRQPNQDGVKIAQY</sequence>
<dbReference type="InterPro" id="IPR039298">
    <property type="entry name" value="ACOT13"/>
</dbReference>
<keyword evidence="7" id="KW-0378">Hydrolase</keyword>
<evidence type="ECO:0000256" key="10">
    <source>
        <dbReference type="ARBA" id="ARBA00023128"/>
    </source>
</evidence>
<comment type="caution">
    <text evidence="25">The sequence shown here is derived from an EMBL/GenBank/DDBJ whole genome shotgun (WGS) entry which is preliminary data.</text>
</comment>
<keyword evidence="26" id="KW-1185">Reference proteome</keyword>
<accession>A0A016WA30</accession>
<evidence type="ECO:0000256" key="12">
    <source>
        <dbReference type="ARBA" id="ARBA00023242"/>
    </source>
</evidence>
<keyword evidence="9" id="KW-0443">Lipid metabolism</keyword>
<dbReference type="CDD" id="cd03443">
    <property type="entry name" value="PaaI_thioesterase"/>
    <property type="match status" value="1"/>
</dbReference>
<evidence type="ECO:0000256" key="15">
    <source>
        <dbReference type="ARBA" id="ARBA00048074"/>
    </source>
</evidence>
<dbReference type="InterPro" id="IPR006683">
    <property type="entry name" value="Thioestr_dom"/>
</dbReference>
<dbReference type="NCBIfam" id="TIGR00369">
    <property type="entry name" value="unchar_dom_1"/>
    <property type="match status" value="1"/>
</dbReference>
<evidence type="ECO:0000256" key="5">
    <source>
        <dbReference type="ARBA" id="ARBA00008324"/>
    </source>
</evidence>
<dbReference type="Proteomes" id="UP000024635">
    <property type="component" value="Unassembled WGS sequence"/>
</dbReference>
<evidence type="ECO:0000256" key="17">
    <source>
        <dbReference type="ARBA" id="ARBA00052976"/>
    </source>
</evidence>
<evidence type="ECO:0000256" key="23">
    <source>
        <dbReference type="ARBA" id="ARBA00083956"/>
    </source>
</evidence>
<dbReference type="PANTHER" id="PTHR21660">
    <property type="entry name" value="THIOESTERASE SUPERFAMILY MEMBER-RELATED"/>
    <property type="match status" value="1"/>
</dbReference>
<comment type="catalytic activity">
    <reaction evidence="14">
        <text>decanoyl-CoA + H2O = decanoate + CoA + H(+)</text>
        <dbReference type="Rhea" id="RHEA:40059"/>
        <dbReference type="ChEBI" id="CHEBI:15377"/>
        <dbReference type="ChEBI" id="CHEBI:15378"/>
        <dbReference type="ChEBI" id="CHEBI:27689"/>
        <dbReference type="ChEBI" id="CHEBI:57287"/>
        <dbReference type="ChEBI" id="CHEBI:61430"/>
    </reaction>
    <physiologicalReaction direction="left-to-right" evidence="14">
        <dbReference type="Rhea" id="RHEA:40060"/>
    </physiologicalReaction>
</comment>
<keyword evidence="10" id="KW-0496">Mitochondrion</keyword>
<evidence type="ECO:0000256" key="16">
    <source>
        <dbReference type="ARBA" id="ARBA00050199"/>
    </source>
</evidence>
<dbReference type="GO" id="GO:0005634">
    <property type="term" value="C:nucleus"/>
    <property type="evidence" value="ECO:0007669"/>
    <property type="project" value="UniProtKB-SubCell"/>
</dbReference>
<keyword evidence="12" id="KW-0539">Nucleus</keyword>
<evidence type="ECO:0000256" key="14">
    <source>
        <dbReference type="ARBA" id="ARBA00047969"/>
    </source>
</evidence>
<dbReference type="PANTHER" id="PTHR21660:SF1">
    <property type="entry name" value="ACYL-COENZYME A THIOESTERASE 13"/>
    <property type="match status" value="1"/>
</dbReference>
<dbReference type="GO" id="GO:0005829">
    <property type="term" value="C:cytosol"/>
    <property type="evidence" value="ECO:0007669"/>
    <property type="project" value="UniProtKB-SubCell"/>
</dbReference>
<organism evidence="25 26">
    <name type="scientific">Ancylostoma ceylanicum</name>
    <dbReference type="NCBI Taxonomy" id="53326"/>
    <lineage>
        <taxon>Eukaryota</taxon>
        <taxon>Metazoa</taxon>
        <taxon>Ecdysozoa</taxon>
        <taxon>Nematoda</taxon>
        <taxon>Chromadorea</taxon>
        <taxon>Rhabditida</taxon>
        <taxon>Rhabditina</taxon>
        <taxon>Rhabditomorpha</taxon>
        <taxon>Strongyloidea</taxon>
        <taxon>Ancylostomatidae</taxon>
        <taxon>Ancylostomatinae</taxon>
        <taxon>Ancylostoma</taxon>
    </lineage>
</organism>
<evidence type="ECO:0000256" key="4">
    <source>
        <dbReference type="ARBA" id="ARBA00004514"/>
    </source>
</evidence>
<dbReference type="AlphaFoldDB" id="A0A016WA30"/>
<name>A0A016WA30_9BILA</name>
<comment type="subcellular location">
    <subcellularLocation>
        <location evidence="3">Cytoplasm</location>
        <location evidence="3">Cytoskeleton</location>
        <location evidence="3">Spindle</location>
    </subcellularLocation>
    <subcellularLocation>
        <location evidence="4">Cytoplasm</location>
        <location evidence="4">Cytosol</location>
    </subcellularLocation>
    <subcellularLocation>
        <location evidence="2">Mitochondrion</location>
    </subcellularLocation>
    <subcellularLocation>
        <location evidence="1">Nucleus</location>
    </subcellularLocation>
</comment>
<comment type="catalytic activity">
    <reaction evidence="15">
        <text>dodecanoyl-CoA + H2O = dodecanoate + CoA + H(+)</text>
        <dbReference type="Rhea" id="RHEA:30135"/>
        <dbReference type="ChEBI" id="CHEBI:15377"/>
        <dbReference type="ChEBI" id="CHEBI:15378"/>
        <dbReference type="ChEBI" id="CHEBI:18262"/>
        <dbReference type="ChEBI" id="CHEBI:57287"/>
        <dbReference type="ChEBI" id="CHEBI:57375"/>
    </reaction>
    <physiologicalReaction direction="left-to-right" evidence="15">
        <dbReference type="Rhea" id="RHEA:30136"/>
    </physiologicalReaction>
</comment>
<dbReference type="EMBL" id="JARK01000466">
    <property type="protein sequence ID" value="EYC36694.1"/>
    <property type="molecule type" value="Genomic_DNA"/>
</dbReference>
<feature type="domain" description="Thioesterase" evidence="24">
    <location>
        <begin position="85"/>
        <end position="160"/>
    </location>
</feature>
<comment type="catalytic activity">
    <reaction evidence="16">
        <text>hexanoyl-CoA + H2O = hexanoate + CoA + H(+)</text>
        <dbReference type="Rhea" id="RHEA:40115"/>
        <dbReference type="ChEBI" id="CHEBI:15377"/>
        <dbReference type="ChEBI" id="CHEBI:15378"/>
        <dbReference type="ChEBI" id="CHEBI:17120"/>
        <dbReference type="ChEBI" id="CHEBI:57287"/>
        <dbReference type="ChEBI" id="CHEBI:62620"/>
    </reaction>
    <physiologicalReaction direction="left-to-right" evidence="16">
        <dbReference type="Rhea" id="RHEA:40116"/>
    </physiologicalReaction>
</comment>
<evidence type="ECO:0000256" key="19">
    <source>
        <dbReference type="ARBA" id="ARBA00064709"/>
    </source>
</evidence>
<keyword evidence="6" id="KW-0963">Cytoplasm</keyword>
<evidence type="ECO:0000256" key="20">
    <source>
        <dbReference type="ARBA" id="ARBA00067273"/>
    </source>
</evidence>
<evidence type="ECO:0000256" key="21">
    <source>
        <dbReference type="ARBA" id="ARBA00075657"/>
    </source>
</evidence>
<evidence type="ECO:0000256" key="2">
    <source>
        <dbReference type="ARBA" id="ARBA00004173"/>
    </source>
</evidence>
<comment type="catalytic activity">
    <reaction evidence="13">
        <text>octanoyl-CoA + H2O = octanoate + CoA + H(+)</text>
        <dbReference type="Rhea" id="RHEA:30143"/>
        <dbReference type="ChEBI" id="CHEBI:15377"/>
        <dbReference type="ChEBI" id="CHEBI:15378"/>
        <dbReference type="ChEBI" id="CHEBI:25646"/>
        <dbReference type="ChEBI" id="CHEBI:57287"/>
        <dbReference type="ChEBI" id="CHEBI:57386"/>
    </reaction>
    <physiologicalReaction direction="left-to-right" evidence="13">
        <dbReference type="Rhea" id="RHEA:30144"/>
    </physiologicalReaction>
</comment>
<evidence type="ECO:0000256" key="1">
    <source>
        <dbReference type="ARBA" id="ARBA00004123"/>
    </source>
</evidence>
<dbReference type="InterPro" id="IPR029069">
    <property type="entry name" value="HotDog_dom_sf"/>
</dbReference>
<comment type="subunit">
    <text evidence="19">Homotetramer. Interacts with PCTP.</text>
</comment>
<evidence type="ECO:0000259" key="24">
    <source>
        <dbReference type="Pfam" id="PF03061"/>
    </source>
</evidence>
<protein>
    <recommendedName>
        <fullName evidence="20">Acyl-coenzyme A thioesterase 13</fullName>
    </recommendedName>
    <alternativeName>
        <fullName evidence="22">Hotdog-fold thioesterase superfamily member 2</fullName>
    </alternativeName>
    <alternativeName>
        <fullName evidence="21">Palmitoyl-CoA hydrolase</fullName>
    </alternativeName>
    <alternativeName>
        <fullName evidence="23">Thioesterase superfamily member 2</fullName>
    </alternativeName>
</protein>
<evidence type="ECO:0000256" key="9">
    <source>
        <dbReference type="ARBA" id="ARBA00023098"/>
    </source>
</evidence>
<gene>
    <name evidence="25" type="primary">Acey_s0866.g2764</name>
    <name evidence="25" type="synonym">Acey-F42H10.6</name>
    <name evidence="25" type="ORF">Y032_0866g2764</name>
</gene>
<dbReference type="GO" id="GO:0005819">
    <property type="term" value="C:spindle"/>
    <property type="evidence" value="ECO:0007669"/>
    <property type="project" value="UniProtKB-SubCell"/>
</dbReference>
<evidence type="ECO:0000256" key="13">
    <source>
        <dbReference type="ARBA" id="ARBA00047588"/>
    </source>
</evidence>
<dbReference type="FunFam" id="3.10.129.10:FF:000021">
    <property type="entry name" value="Acyl-coenzyme A thioesterase 13"/>
    <property type="match status" value="1"/>
</dbReference>
<evidence type="ECO:0000256" key="7">
    <source>
        <dbReference type="ARBA" id="ARBA00022801"/>
    </source>
</evidence>
<evidence type="ECO:0000256" key="8">
    <source>
        <dbReference type="ARBA" id="ARBA00022990"/>
    </source>
</evidence>
<evidence type="ECO:0000256" key="18">
    <source>
        <dbReference type="ARBA" id="ARBA00058205"/>
    </source>
</evidence>
<dbReference type="Gene3D" id="3.10.129.10">
    <property type="entry name" value="Hotdog Thioesterase"/>
    <property type="match status" value="1"/>
</dbReference>
<comment type="similarity">
    <text evidence="5">Belongs to the thioesterase PaaI family.</text>
</comment>
<dbReference type="OrthoDB" id="46529at2759"/>
<comment type="function">
    <text evidence="18">Catalyzes the hydrolysis of acyl-CoAs into free fatty acids and coenzyme A (CoASH), regulating their respective intracellular levels. Has acyl-CoA thioesterase activity towards medium (C12) and long-chain (C18) fatty acyl-CoA substrates. Can also hydrolyze 3-hydroxyphenylacetyl-CoA and 3,4-dihydroxyphenylacetyl-CoA (in vitro). May play a role in controlling adaptive thermogenesis.</text>
</comment>
<evidence type="ECO:0000313" key="25">
    <source>
        <dbReference type="EMBL" id="EYC36694.1"/>
    </source>
</evidence>
<proteinExistence type="inferred from homology"/>
<dbReference type="STRING" id="53326.A0A016WA30"/>
<evidence type="ECO:0000256" key="11">
    <source>
        <dbReference type="ARBA" id="ARBA00023212"/>
    </source>
</evidence>